<feature type="region of interest" description="Disordered" evidence="3">
    <location>
        <begin position="474"/>
        <end position="536"/>
    </location>
</feature>
<dbReference type="GO" id="GO:0005737">
    <property type="term" value="C:cytoplasm"/>
    <property type="evidence" value="ECO:0007669"/>
    <property type="project" value="TreeGrafter"/>
</dbReference>
<dbReference type="Pfam" id="PF15268">
    <property type="entry name" value="Dapper"/>
    <property type="match status" value="1"/>
</dbReference>
<feature type="region of interest" description="Disordered" evidence="3">
    <location>
        <begin position="357"/>
        <end position="409"/>
    </location>
</feature>
<dbReference type="GeneTree" id="ENSGT00950000183181"/>
<comment type="similarity">
    <text evidence="1">Belongs to the dapper family.</text>
</comment>
<protein>
    <submittedName>
        <fullName evidence="4">Uncharacterized protein</fullName>
    </submittedName>
</protein>
<evidence type="ECO:0000256" key="2">
    <source>
        <dbReference type="ARBA" id="ARBA00023054"/>
    </source>
</evidence>
<evidence type="ECO:0000256" key="1">
    <source>
        <dbReference type="ARBA" id="ARBA00010807"/>
    </source>
</evidence>
<reference evidence="4 5" key="1">
    <citation type="submission" date="2020-10" db="EMBL/GenBank/DDBJ databases">
        <title>Pygocentrus nattereri (red-bellied piranha) genome, fPygNat1, primary haplotype.</title>
        <authorList>
            <person name="Myers G."/>
            <person name="Meyer A."/>
            <person name="Karagic N."/>
            <person name="Pippel M."/>
            <person name="Winkler S."/>
            <person name="Tracey A."/>
            <person name="Wood J."/>
            <person name="Formenti G."/>
            <person name="Howe K."/>
            <person name="Fedrigo O."/>
            <person name="Jarvis E.D."/>
        </authorList>
    </citation>
    <scope>NUCLEOTIDE SEQUENCE [LARGE SCALE GENOMIC DNA]</scope>
</reference>
<reference evidence="4" key="2">
    <citation type="submission" date="2025-08" db="UniProtKB">
        <authorList>
            <consortium name="Ensembl"/>
        </authorList>
    </citation>
    <scope>IDENTIFICATION</scope>
</reference>
<dbReference type="PANTHER" id="PTHR15919:SF1">
    <property type="entry name" value="DAPPER HOMOLOG 3"/>
    <property type="match status" value="1"/>
</dbReference>
<proteinExistence type="inferred from homology"/>
<dbReference type="Ensembl" id="ENSPNAT00000054737.1">
    <property type="protein sequence ID" value="ENSPNAP00000062828.1"/>
    <property type="gene ID" value="ENSPNAG00000030728.1"/>
</dbReference>
<keyword evidence="2" id="KW-0175">Coiled coil</keyword>
<keyword evidence="5" id="KW-1185">Reference proteome</keyword>
<sequence>MHRGISLHMPAERSRNKELLEASVAWLWELEELRERQHNLVLTALALGAPPAGGELEPEPGGCVEPEEWDAPIGLMQVLQQQFSELRVDMCDQSAEDDLDSPSSSGTPSRGWNSALLFNLCSGMRFKWWISLLKKDEEEEVDNEDGALWSERQVINGDPLNRHEMGLTVEMNEGPNGEVNVDIDGPTEETDEGPVEEVDEGPTVEDIQQAMRVEAYILGLLQRCSLNPNPSPSADLNFTSNHWQDLHSYPPMTTNYCDSTPGQLEWQEWAALNEEEDGGEESQEGFYMPPLDPQDGPASLVCEDPESSLEMEQYGAMKPCTSNSDGDSLQHQRGYLEHHATVLDPMSSSSYIRTRISPPATLESAKQDWTPRLPRMHQEERWGSVEERRGKTTSRSQSEGSFPPQGWTVQPEHRYYTVGRDRGTHGIDEDYLSSQRLWCSSADLSQEEEEPSLRGEEPMLKYTSLPFHTFPQYTEQSQHLRNGTNARASHGDGSDSSLSETCSPRSSSVSSDSDESGGLVWPQQLPPRLPASSQNAQSSVVKIKASHALKRKIMRFRSGSLKVMTTV</sequence>
<name>A0AAR2KES7_PYGNA</name>
<evidence type="ECO:0000256" key="3">
    <source>
        <dbReference type="SAM" id="MobiDB-lite"/>
    </source>
</evidence>
<feature type="compositionally biased region" description="Polar residues" evidence="3">
    <location>
        <begin position="474"/>
        <end position="487"/>
    </location>
</feature>
<dbReference type="GO" id="GO:0090090">
    <property type="term" value="P:negative regulation of canonical Wnt signaling pathway"/>
    <property type="evidence" value="ECO:0007669"/>
    <property type="project" value="TreeGrafter"/>
</dbReference>
<dbReference type="InterPro" id="IPR024843">
    <property type="entry name" value="Dapper"/>
</dbReference>
<organism evidence="4 5">
    <name type="scientific">Pygocentrus nattereri</name>
    <name type="common">Red-bellied piranha</name>
    <dbReference type="NCBI Taxonomy" id="42514"/>
    <lineage>
        <taxon>Eukaryota</taxon>
        <taxon>Metazoa</taxon>
        <taxon>Chordata</taxon>
        <taxon>Craniata</taxon>
        <taxon>Vertebrata</taxon>
        <taxon>Euteleostomi</taxon>
        <taxon>Actinopterygii</taxon>
        <taxon>Neopterygii</taxon>
        <taxon>Teleostei</taxon>
        <taxon>Ostariophysi</taxon>
        <taxon>Characiformes</taxon>
        <taxon>Characoidei</taxon>
        <taxon>Pygocentrus</taxon>
    </lineage>
</organism>
<dbReference type="PANTHER" id="PTHR15919">
    <property type="entry name" value="DAPPER-RELATED"/>
    <property type="match status" value="1"/>
</dbReference>
<dbReference type="Proteomes" id="UP001501920">
    <property type="component" value="Chromosome 7"/>
</dbReference>
<accession>A0AAR2KES7</accession>
<feature type="compositionally biased region" description="Basic and acidic residues" evidence="3">
    <location>
        <begin position="376"/>
        <end position="390"/>
    </location>
</feature>
<reference evidence="4" key="3">
    <citation type="submission" date="2025-09" db="UniProtKB">
        <authorList>
            <consortium name="Ensembl"/>
        </authorList>
    </citation>
    <scope>IDENTIFICATION</scope>
</reference>
<dbReference type="AlphaFoldDB" id="A0AAR2KES7"/>
<evidence type="ECO:0000313" key="5">
    <source>
        <dbReference type="Proteomes" id="UP001501920"/>
    </source>
</evidence>
<feature type="compositionally biased region" description="Low complexity" evidence="3">
    <location>
        <begin position="499"/>
        <end position="511"/>
    </location>
</feature>
<evidence type="ECO:0000313" key="4">
    <source>
        <dbReference type="Ensembl" id="ENSPNAP00000062828.1"/>
    </source>
</evidence>